<gene>
    <name evidence="2" type="ORF">JCM19538_742</name>
</gene>
<comment type="caution">
    <text evidence="2">The sequence shown here is derived from an EMBL/GenBank/DDBJ whole genome shotgun (WGS) entry which is preliminary data.</text>
</comment>
<dbReference type="Gene3D" id="2.140.10.10">
    <property type="entry name" value="Quinoprotein alcohol dehydrogenase-like superfamily"/>
    <property type="match status" value="1"/>
</dbReference>
<dbReference type="InterPro" id="IPR015943">
    <property type="entry name" value="WD40/YVTN_repeat-like_dom_sf"/>
</dbReference>
<evidence type="ECO:0000259" key="1">
    <source>
        <dbReference type="Pfam" id="PF13360"/>
    </source>
</evidence>
<dbReference type="Proteomes" id="UP000030184">
    <property type="component" value="Unassembled WGS sequence"/>
</dbReference>
<dbReference type="PANTHER" id="PTHR34512">
    <property type="entry name" value="CELL SURFACE PROTEIN"/>
    <property type="match status" value="1"/>
</dbReference>
<feature type="domain" description="Pyrrolo-quinoline quinone repeat" evidence="1">
    <location>
        <begin position="108"/>
        <end position="309"/>
    </location>
</feature>
<dbReference type="Pfam" id="PF13360">
    <property type="entry name" value="PQQ_2"/>
    <property type="match status" value="4"/>
</dbReference>
<keyword evidence="2" id="KW-0449">Lipoprotein</keyword>
<proteinExistence type="predicted"/>
<dbReference type="InterPro" id="IPR002372">
    <property type="entry name" value="PQQ_rpt_dom"/>
</dbReference>
<name>A0A098LTQ9_9FLAO</name>
<accession>A0A098LTQ9</accession>
<evidence type="ECO:0000313" key="3">
    <source>
        <dbReference type="Proteomes" id="UP000030184"/>
    </source>
</evidence>
<keyword evidence="3" id="KW-1185">Reference proteome</keyword>
<sequence length="846" mass="94087">MWVGSLQQLGADLRSFYDIDTEYYRLEGKVNWSKNEAKNEATEQIAQLIDKGFAKLETIYNNFITNGPAFKPYQSDGKDFPEGGNMNAEWPMFQANEHNNGHTDAPGPRYGRTAWKFPVGLGWYSSPVVEDNRVYIASPGMYATSFCLDLDTGKEIWKSTQNHPLFGIYKYPAILSTPVIQDDKIILREANSHGGNEGQARHLVYIDKKTGKTLSRSFAGHVDYRTQNAPVASNGKYIVYPFGVADIYKYPPICQNLNRLICKDKTNNKLIWDFNVGDIDALAEPVMSEHQVFQGTMEGYLYAFNLKPGHSGHDTVELGNTEEKQLIAWNFQADGAINTKVTRYNNRIYFGANGGSVYCLDEQSGKLIWSKKVDHVEANARKHFSTGTINGNTLYMGAANKKLYAFNIETGNLIWEVETEDWIRAQPLVSKKQIYVADVSGTLYGFDKKGKLNWTKVISTHPIYADMAITDDKIIINDSNLMSFCFDFKGNKIWEHSILSAYKNEEGERIFTDQLSGGTYYQSKPTAANGTLYFGNPAGFLYGVDAETGKEKWKFEMGGAISVGPAIMDGKVYAGQQGGERFFYCLDAETGDLVWKQTVPGGWVWGSATVNDGLVYVPTVNGYAVCLDGETGHIIWMFPTAKSVPAEPAIDGDIVYFGSWSRSLYAFHKKTGEVLWKANGVGLDSGTLISQNGKIYLPHHNNIFMSFNSKTGKVLTEGNTNAEDKGNYTNFNASPAFHDGRGFFTARVGIGLKGVPLTSKVYCVDAETAKVHWTFPDGGGLSAPALANGRVYVGSGNYPYLYCLDQKTGNPYWIYKMGTRIEESTLCIYRDKVYALSGDGYIHAVD</sequence>
<dbReference type="Gene3D" id="2.130.10.10">
    <property type="entry name" value="YVTN repeat-like/Quinoprotein amine dehydrogenase"/>
    <property type="match status" value="3"/>
</dbReference>
<dbReference type="PANTHER" id="PTHR34512:SF30">
    <property type="entry name" value="OUTER MEMBRANE PROTEIN ASSEMBLY FACTOR BAMB"/>
    <property type="match status" value="1"/>
</dbReference>
<dbReference type="InterPro" id="IPR018391">
    <property type="entry name" value="PQQ_b-propeller_rpt"/>
</dbReference>
<dbReference type="AlphaFoldDB" id="A0A098LTQ9"/>
<evidence type="ECO:0000313" key="2">
    <source>
        <dbReference type="EMBL" id="GAL90275.1"/>
    </source>
</evidence>
<dbReference type="InterPro" id="IPR011047">
    <property type="entry name" value="Quinoprotein_ADH-like_sf"/>
</dbReference>
<dbReference type="SMART" id="SM00564">
    <property type="entry name" value="PQQ"/>
    <property type="match status" value="13"/>
</dbReference>
<organism evidence="2 3">
    <name type="scientific">Jejuia pallidilutea</name>
    <dbReference type="NCBI Taxonomy" id="504487"/>
    <lineage>
        <taxon>Bacteria</taxon>
        <taxon>Pseudomonadati</taxon>
        <taxon>Bacteroidota</taxon>
        <taxon>Flavobacteriia</taxon>
        <taxon>Flavobacteriales</taxon>
        <taxon>Flavobacteriaceae</taxon>
        <taxon>Jejuia</taxon>
    </lineage>
</organism>
<reference evidence="3" key="1">
    <citation type="journal article" date="2014" name="Genome Announc.">
        <title>Draft Genome Sequence of Marine Flavobacterium Jejuia pallidilutea Strain 11shimoA1 and Pigmentation Mutants.</title>
        <authorList>
            <person name="Takatani N."/>
            <person name="Nakanishi M."/>
            <person name="Meirelles P."/>
            <person name="Mino S."/>
            <person name="Suda W."/>
            <person name="Oshima K."/>
            <person name="Hattori M."/>
            <person name="Ohkuma M."/>
            <person name="Hosokawa M."/>
            <person name="Miyashita K."/>
            <person name="Thompson F.L."/>
            <person name="Niwa A."/>
            <person name="Sawabe T."/>
            <person name="Sawabe T."/>
        </authorList>
    </citation>
    <scope>NUCLEOTIDE SEQUENCE [LARGE SCALE GENOMIC DNA]</scope>
    <source>
        <strain evidence="3">JCM 19538</strain>
    </source>
</reference>
<feature type="domain" description="Pyrrolo-quinoline quinone repeat" evidence="1">
    <location>
        <begin position="758"/>
        <end position="846"/>
    </location>
</feature>
<dbReference type="EMBL" id="BBNY01000070">
    <property type="protein sequence ID" value="GAL90275.1"/>
    <property type="molecule type" value="Genomic_DNA"/>
</dbReference>
<dbReference type="SUPFAM" id="SSF50998">
    <property type="entry name" value="Quinoprotein alcohol dehydrogenase-like"/>
    <property type="match status" value="4"/>
</dbReference>
<feature type="domain" description="Pyrrolo-quinoline quinone repeat" evidence="1">
    <location>
        <begin position="584"/>
        <end position="738"/>
    </location>
</feature>
<protein>
    <submittedName>
        <fullName evidence="2">Outer membrane protein YfgL lipoprotein component</fullName>
    </submittedName>
</protein>
<feature type="domain" description="Pyrrolo-quinoline quinone repeat" evidence="1">
    <location>
        <begin position="354"/>
        <end position="510"/>
    </location>
</feature>